<feature type="chain" id="PRO_5046636993" evidence="3">
    <location>
        <begin position="29"/>
        <end position="338"/>
    </location>
</feature>
<gene>
    <name evidence="4" type="ORF">ACFSKK_17805</name>
</gene>
<name>A0ABW5C0X8_9BACI</name>
<sequence>MARRNVLKLFIISLVISLIVGCSGNSQTGSNSTESGTDKSNSGSKNVEYPTKKISLILPNSPGGGGDIFYRAFAKVAEKYIDQPIVIENKTGGSGSLAINEMMNRDADGYTILGISQTEAYAFAHGVIPNKMEDIQPISSIAAGRDALFTLEKSFKTYDEFKTFGIENPGEMKIVSVGTFNDNHVSGMTILQEAGIDGQYIPYDNPGLADKAILSGDAHVAVASVSAVASLVQEGSHTLLAVGGNEGLELFPNVPTFKELGLDIEGFDYRGFAVKPGTPQEVIDQFNDLVSKVIKDPEWQEYLSNSGQEDYFNQGSEFEAIFKESYENGKAMFEIFEN</sequence>
<dbReference type="CDD" id="cd07012">
    <property type="entry name" value="PBP2_Bug_TTT"/>
    <property type="match status" value="1"/>
</dbReference>
<keyword evidence="5" id="KW-1185">Reference proteome</keyword>
<evidence type="ECO:0000256" key="1">
    <source>
        <dbReference type="ARBA" id="ARBA00006987"/>
    </source>
</evidence>
<dbReference type="PANTHER" id="PTHR42928">
    <property type="entry name" value="TRICARBOXYLATE-BINDING PROTEIN"/>
    <property type="match status" value="1"/>
</dbReference>
<dbReference type="SUPFAM" id="SSF53850">
    <property type="entry name" value="Periplasmic binding protein-like II"/>
    <property type="match status" value="1"/>
</dbReference>
<protein>
    <submittedName>
        <fullName evidence="4">Tripartite tricarboxylate transporter substrate binding protein</fullName>
    </submittedName>
</protein>
<dbReference type="EMBL" id="JBHUIK010000004">
    <property type="protein sequence ID" value="MFD2215549.1"/>
    <property type="molecule type" value="Genomic_DNA"/>
</dbReference>
<proteinExistence type="inferred from homology"/>
<dbReference type="PIRSF" id="PIRSF017082">
    <property type="entry name" value="YflP"/>
    <property type="match status" value="1"/>
</dbReference>
<reference evidence="5" key="1">
    <citation type="journal article" date="2019" name="Int. J. Syst. Evol. Microbiol.">
        <title>The Global Catalogue of Microorganisms (GCM) 10K type strain sequencing project: providing services to taxonomists for standard genome sequencing and annotation.</title>
        <authorList>
            <consortium name="The Broad Institute Genomics Platform"/>
            <consortium name="The Broad Institute Genome Sequencing Center for Infectious Disease"/>
            <person name="Wu L."/>
            <person name="Ma J."/>
        </authorList>
    </citation>
    <scope>NUCLEOTIDE SEQUENCE [LARGE SCALE GENOMIC DNA]</scope>
    <source>
        <strain evidence="5">CGMCC 1.15474</strain>
    </source>
</reference>
<evidence type="ECO:0000313" key="4">
    <source>
        <dbReference type="EMBL" id="MFD2215549.1"/>
    </source>
</evidence>
<accession>A0ABW5C0X8</accession>
<feature type="region of interest" description="Disordered" evidence="2">
    <location>
        <begin position="25"/>
        <end position="47"/>
    </location>
</feature>
<evidence type="ECO:0000256" key="3">
    <source>
        <dbReference type="SAM" id="SignalP"/>
    </source>
</evidence>
<evidence type="ECO:0000256" key="2">
    <source>
        <dbReference type="SAM" id="MobiDB-lite"/>
    </source>
</evidence>
<organism evidence="4 5">
    <name type="scientific">Metabacillus endolithicus</name>
    <dbReference type="NCBI Taxonomy" id="1535204"/>
    <lineage>
        <taxon>Bacteria</taxon>
        <taxon>Bacillati</taxon>
        <taxon>Bacillota</taxon>
        <taxon>Bacilli</taxon>
        <taxon>Bacillales</taxon>
        <taxon>Bacillaceae</taxon>
        <taxon>Metabacillus</taxon>
    </lineage>
</organism>
<feature type="compositionally biased region" description="Polar residues" evidence="2">
    <location>
        <begin position="25"/>
        <end position="45"/>
    </location>
</feature>
<dbReference type="PROSITE" id="PS51257">
    <property type="entry name" value="PROKAR_LIPOPROTEIN"/>
    <property type="match status" value="1"/>
</dbReference>
<dbReference type="Pfam" id="PF03401">
    <property type="entry name" value="TctC"/>
    <property type="match status" value="1"/>
</dbReference>
<dbReference type="RefSeq" id="WP_247340247.1">
    <property type="nucleotide sequence ID" value="NZ_CP095550.1"/>
</dbReference>
<feature type="signal peptide" evidence="3">
    <location>
        <begin position="1"/>
        <end position="28"/>
    </location>
</feature>
<evidence type="ECO:0000313" key="5">
    <source>
        <dbReference type="Proteomes" id="UP001597318"/>
    </source>
</evidence>
<comment type="similarity">
    <text evidence="1">Belongs to the UPF0065 (bug) family.</text>
</comment>
<dbReference type="Gene3D" id="3.40.190.10">
    <property type="entry name" value="Periplasmic binding protein-like II"/>
    <property type="match status" value="1"/>
</dbReference>
<comment type="caution">
    <text evidence="4">The sequence shown here is derived from an EMBL/GenBank/DDBJ whole genome shotgun (WGS) entry which is preliminary data.</text>
</comment>
<dbReference type="InterPro" id="IPR005064">
    <property type="entry name" value="BUG"/>
</dbReference>
<dbReference type="PANTHER" id="PTHR42928:SF5">
    <property type="entry name" value="BLR1237 PROTEIN"/>
    <property type="match status" value="1"/>
</dbReference>
<keyword evidence="3" id="KW-0732">Signal</keyword>
<dbReference type="Proteomes" id="UP001597318">
    <property type="component" value="Unassembled WGS sequence"/>
</dbReference>
<dbReference type="InterPro" id="IPR042100">
    <property type="entry name" value="Bug_dom1"/>
</dbReference>
<dbReference type="Gene3D" id="3.40.190.150">
    <property type="entry name" value="Bordetella uptake gene, domain 1"/>
    <property type="match status" value="1"/>
</dbReference>